<reference evidence="6" key="2">
    <citation type="submission" date="2008-08" db="EMBL/GenBank/DDBJ databases">
        <authorList>
            <consortium name="Diatom Consortium"/>
            <person name="Grigoriev I."/>
            <person name="Grimwood J."/>
            <person name="Kuo A."/>
            <person name="Otillar R.P."/>
            <person name="Salamov A."/>
            <person name="Detter J.C."/>
            <person name="Lindquist E."/>
            <person name="Shapiro H."/>
            <person name="Lucas S."/>
            <person name="Glavina del Rio T."/>
            <person name="Pitluck S."/>
            <person name="Rokhsar D."/>
            <person name="Bowler C."/>
        </authorList>
    </citation>
    <scope>GENOME REANNOTATION</scope>
    <source>
        <strain evidence="6">CCAP 1055/1</strain>
    </source>
</reference>
<dbReference type="EMBL" id="CM000615">
    <property type="protein sequence ID" value="EEC46910.1"/>
    <property type="molecule type" value="Genomic_DNA"/>
</dbReference>
<dbReference type="SMART" id="SM00672">
    <property type="entry name" value="CAP10"/>
    <property type="match status" value="1"/>
</dbReference>
<dbReference type="InParanoid" id="B7G2Y8"/>
<name>B7G2Y8_PHATC</name>
<dbReference type="InterPro" id="IPR051091">
    <property type="entry name" value="O-Glucosyltr/Glycosyltrsf_90"/>
</dbReference>
<dbReference type="PANTHER" id="PTHR12203:SF35">
    <property type="entry name" value="PROTEIN O-GLUCOSYLTRANSFERASE 1"/>
    <property type="match status" value="1"/>
</dbReference>
<feature type="domain" description="Glycosyl transferase CAP10" evidence="4">
    <location>
        <begin position="261"/>
        <end position="499"/>
    </location>
</feature>
<protein>
    <recommendedName>
        <fullName evidence="4">Glycosyl transferase CAP10 domain-containing protein</fullName>
    </recommendedName>
</protein>
<evidence type="ECO:0000256" key="3">
    <source>
        <dbReference type="SAM" id="SignalP"/>
    </source>
</evidence>
<dbReference type="RefSeq" id="XP_002181696.1">
    <property type="nucleotide sequence ID" value="XM_002181660.1"/>
</dbReference>
<keyword evidence="2" id="KW-0808">Transferase</keyword>
<dbReference type="Proteomes" id="UP000000759">
    <property type="component" value="Chromosome 13"/>
</dbReference>
<gene>
    <name evidence="5" type="ORF">PHATRDRAFT_47324</name>
</gene>
<dbReference type="GeneID" id="7202491"/>
<dbReference type="PaxDb" id="2850-Phatr47324"/>
<dbReference type="PANTHER" id="PTHR12203">
    <property type="entry name" value="KDEL LYS-ASP-GLU-LEU CONTAINING - RELATED"/>
    <property type="match status" value="1"/>
</dbReference>
<keyword evidence="3" id="KW-0732">Signal</keyword>
<reference evidence="5 6" key="1">
    <citation type="journal article" date="2008" name="Nature">
        <title>The Phaeodactylum genome reveals the evolutionary history of diatom genomes.</title>
        <authorList>
            <person name="Bowler C."/>
            <person name="Allen A.E."/>
            <person name="Badger J.H."/>
            <person name="Grimwood J."/>
            <person name="Jabbari K."/>
            <person name="Kuo A."/>
            <person name="Maheswari U."/>
            <person name="Martens C."/>
            <person name="Maumus F."/>
            <person name="Otillar R.P."/>
            <person name="Rayko E."/>
            <person name="Salamov A."/>
            <person name="Vandepoele K."/>
            <person name="Beszteri B."/>
            <person name="Gruber A."/>
            <person name="Heijde M."/>
            <person name="Katinka M."/>
            <person name="Mock T."/>
            <person name="Valentin K."/>
            <person name="Verret F."/>
            <person name="Berges J.A."/>
            <person name="Brownlee C."/>
            <person name="Cadoret J.P."/>
            <person name="Chiovitti A."/>
            <person name="Choi C.J."/>
            <person name="Coesel S."/>
            <person name="De Martino A."/>
            <person name="Detter J.C."/>
            <person name="Durkin C."/>
            <person name="Falciatore A."/>
            <person name="Fournet J."/>
            <person name="Haruta M."/>
            <person name="Huysman M.J."/>
            <person name="Jenkins B.D."/>
            <person name="Jiroutova K."/>
            <person name="Jorgensen R.E."/>
            <person name="Joubert Y."/>
            <person name="Kaplan A."/>
            <person name="Kroger N."/>
            <person name="Kroth P.G."/>
            <person name="La Roche J."/>
            <person name="Lindquist E."/>
            <person name="Lommer M."/>
            <person name="Martin-Jezequel V."/>
            <person name="Lopez P.J."/>
            <person name="Lucas S."/>
            <person name="Mangogna M."/>
            <person name="McGinnis K."/>
            <person name="Medlin L.K."/>
            <person name="Montsant A."/>
            <person name="Oudot-Le Secq M.P."/>
            <person name="Napoli C."/>
            <person name="Obornik M."/>
            <person name="Parker M.S."/>
            <person name="Petit J.L."/>
            <person name="Porcel B.M."/>
            <person name="Poulsen N."/>
            <person name="Robison M."/>
            <person name="Rychlewski L."/>
            <person name="Rynearson T.A."/>
            <person name="Schmutz J."/>
            <person name="Shapiro H."/>
            <person name="Siaut M."/>
            <person name="Stanley M."/>
            <person name="Sussman M.R."/>
            <person name="Taylor A.R."/>
            <person name="Vardi A."/>
            <person name="von Dassow P."/>
            <person name="Vyverman W."/>
            <person name="Willis A."/>
            <person name="Wyrwicz L.S."/>
            <person name="Rokhsar D.S."/>
            <person name="Weissenbach J."/>
            <person name="Armbrust E.V."/>
            <person name="Green B.R."/>
            <person name="Van de Peer Y."/>
            <person name="Grigoriev I.V."/>
        </authorList>
    </citation>
    <scope>NUCLEOTIDE SEQUENCE [LARGE SCALE GENOMIC DNA]</scope>
    <source>
        <strain evidence="5 6">CCAP 1055/1</strain>
    </source>
</reference>
<dbReference type="eggNOG" id="KOG2458">
    <property type="taxonomic scope" value="Eukaryota"/>
</dbReference>
<feature type="chain" id="PRO_5002855652" description="Glycosyl transferase CAP10 domain-containing protein" evidence="3">
    <location>
        <begin position="27"/>
        <end position="519"/>
    </location>
</feature>
<dbReference type="GO" id="GO:0016740">
    <property type="term" value="F:transferase activity"/>
    <property type="evidence" value="ECO:0007669"/>
    <property type="project" value="UniProtKB-KW"/>
</dbReference>
<evidence type="ECO:0000259" key="4">
    <source>
        <dbReference type="SMART" id="SM00672"/>
    </source>
</evidence>
<dbReference type="OrthoDB" id="206240at2759"/>
<evidence type="ECO:0000256" key="2">
    <source>
        <dbReference type="ARBA" id="ARBA00022679"/>
    </source>
</evidence>
<evidence type="ECO:0000313" key="5">
    <source>
        <dbReference type="EMBL" id="EEC46910.1"/>
    </source>
</evidence>
<proteinExistence type="inferred from homology"/>
<sequence>MCSFRFAMLVLPLFLVGLNMWEVVRDEGFVERDSSLMHYSDSSRILDYADPYISDDSSKIASDPGKRLLRFPTIDQRVQFYMSSWYEPPCDETELLHVVKYAACNEKSTTMTKNAKEDNIFKNESSQPNCFPSFVLQRQNGPEVDSLSVVLKASAKATHDLIFALDKDSLDSCQLNPQADQLQVVHSRYCPELRDKLLMVYQNQTNKTDNLTSFEPAIAFVQIGDSRSSRSLNDVGQPRRQFPKPAVPHFTKIRPVWDDASTSDFLMKASSTACATLPTRRTNRGNLESIIWKMGAWRHYKEIELLPTLDVPWENKRNTAVFRGVTSGYFNTSISPHERCFQNLRCRLVLDHHNSTKVDARFSRVLPDTVPTEIENFSIVSRNLARDELLKYKMLVFIEGNDVASGLKWGLYSNSVVMIPKPTVSSWAMEELLEPYVHYIPLKDDLSDMDTQIEWILSHDREAQKIASRGQLWIRDLLFDDQSDSDNRAINGEMLRRYEAHFRPGMVVKRGPLFQQEFS</sequence>
<keyword evidence="6" id="KW-1185">Reference proteome</keyword>
<dbReference type="AlphaFoldDB" id="B7G2Y8"/>
<evidence type="ECO:0000313" key="6">
    <source>
        <dbReference type="Proteomes" id="UP000000759"/>
    </source>
</evidence>
<comment type="similarity">
    <text evidence="1">Belongs to the glycosyltransferase 90 family.</text>
</comment>
<organism evidence="5 6">
    <name type="scientific">Phaeodactylum tricornutum (strain CCAP 1055/1)</name>
    <dbReference type="NCBI Taxonomy" id="556484"/>
    <lineage>
        <taxon>Eukaryota</taxon>
        <taxon>Sar</taxon>
        <taxon>Stramenopiles</taxon>
        <taxon>Ochrophyta</taxon>
        <taxon>Bacillariophyta</taxon>
        <taxon>Bacillariophyceae</taxon>
        <taxon>Bacillariophycidae</taxon>
        <taxon>Naviculales</taxon>
        <taxon>Phaeodactylaceae</taxon>
        <taxon>Phaeodactylum</taxon>
    </lineage>
</organism>
<evidence type="ECO:0000256" key="1">
    <source>
        <dbReference type="ARBA" id="ARBA00010118"/>
    </source>
</evidence>
<dbReference type="KEGG" id="pti:PHATRDRAFT_47324"/>
<feature type="signal peptide" evidence="3">
    <location>
        <begin position="1"/>
        <end position="26"/>
    </location>
</feature>
<dbReference type="InterPro" id="IPR006598">
    <property type="entry name" value="CAP10"/>
</dbReference>
<accession>B7G2Y8</accession>
<dbReference type="Pfam" id="PF05686">
    <property type="entry name" value="Glyco_transf_90"/>
    <property type="match status" value="1"/>
</dbReference>